<dbReference type="InterPro" id="IPR028082">
    <property type="entry name" value="Peripla_BP_I"/>
</dbReference>
<evidence type="ECO:0000313" key="5">
    <source>
        <dbReference type="EMBL" id="GEL47725.1"/>
    </source>
</evidence>
<gene>
    <name evidence="5" type="primary">lacI</name>
    <name evidence="5" type="ORF">CHO01_28410</name>
    <name evidence="6" type="ORF">HNR08_000457</name>
</gene>
<name>A0A511FEP9_9CELL</name>
<dbReference type="EMBL" id="BJVQ01000046">
    <property type="protein sequence ID" value="GEL47725.1"/>
    <property type="molecule type" value="Genomic_DNA"/>
</dbReference>
<keyword evidence="1" id="KW-0805">Transcription regulation</keyword>
<dbReference type="PANTHER" id="PTHR30146">
    <property type="entry name" value="LACI-RELATED TRANSCRIPTIONAL REPRESSOR"/>
    <property type="match status" value="1"/>
</dbReference>
<reference evidence="6 8" key="2">
    <citation type="submission" date="2020-08" db="EMBL/GenBank/DDBJ databases">
        <title>Sequencing the genomes of 1000 actinobacteria strains.</title>
        <authorList>
            <person name="Klenk H.-P."/>
        </authorList>
    </citation>
    <scope>NUCLEOTIDE SEQUENCE [LARGE SCALE GENOMIC DNA]</scope>
    <source>
        <strain evidence="6 8">DSM 9581</strain>
    </source>
</reference>
<dbReference type="GO" id="GO:0000976">
    <property type="term" value="F:transcription cis-regulatory region binding"/>
    <property type="evidence" value="ECO:0007669"/>
    <property type="project" value="TreeGrafter"/>
</dbReference>
<dbReference type="RefSeq" id="WP_146839081.1">
    <property type="nucleotide sequence ID" value="NZ_BJVQ01000046.1"/>
</dbReference>
<dbReference type="Proteomes" id="UP000564629">
    <property type="component" value="Unassembled WGS sequence"/>
</dbReference>
<accession>A0A511FEP9</accession>
<feature type="domain" description="HTH lacI-type" evidence="4">
    <location>
        <begin position="2"/>
        <end position="56"/>
    </location>
</feature>
<dbReference type="OrthoDB" id="252678at2"/>
<protein>
    <submittedName>
        <fullName evidence="6">DNA-binding LacI/PurR family transcriptional regulator</fullName>
    </submittedName>
    <submittedName>
        <fullName evidence="5">LacI family transcriptional regulator</fullName>
    </submittedName>
</protein>
<dbReference type="Proteomes" id="UP000321723">
    <property type="component" value="Unassembled WGS sequence"/>
</dbReference>
<sequence>MATIDDVARAAGVSASTVSYVLSGKRPISPGTRERVERSIRDLGYRPHAGARALASARSNVIALMVPFRAGVNVGIIMQFVGGAVAAARQHDHDVLLLTQDDTSGVDRVASSSMADGIIVMDVEAQDTRLPLLRTLRQPSVLIGVPDDSSGLSCVDLDFTAAGRLAVRTLAEAGHRHVALIGASRARYERRANYAVRMRAGVQDEAELRGVGVTVVPSEPSFAGGVAAAVELLALDPDVSGVVVHNESALPGVVAALAERGLRVPQDVSVLAVGAADAAESLSQPLTSIDVPGHDIGRVAVEMVMAHLGGETLAGTRLISPRLTDRASVAAPARRALAG</sequence>
<dbReference type="Pfam" id="PF13377">
    <property type="entry name" value="Peripla_BP_3"/>
    <property type="match status" value="1"/>
</dbReference>
<dbReference type="Pfam" id="PF00356">
    <property type="entry name" value="LacI"/>
    <property type="match status" value="1"/>
</dbReference>
<dbReference type="EMBL" id="JACHDN010000001">
    <property type="protein sequence ID" value="MBB5471721.1"/>
    <property type="molecule type" value="Genomic_DNA"/>
</dbReference>
<dbReference type="SMART" id="SM00354">
    <property type="entry name" value="HTH_LACI"/>
    <property type="match status" value="1"/>
</dbReference>
<keyword evidence="3" id="KW-0804">Transcription</keyword>
<keyword evidence="7" id="KW-1185">Reference proteome</keyword>
<evidence type="ECO:0000313" key="7">
    <source>
        <dbReference type="Proteomes" id="UP000321723"/>
    </source>
</evidence>
<proteinExistence type="predicted"/>
<organism evidence="5 7">
    <name type="scientific">Cellulomonas hominis</name>
    <dbReference type="NCBI Taxonomy" id="156981"/>
    <lineage>
        <taxon>Bacteria</taxon>
        <taxon>Bacillati</taxon>
        <taxon>Actinomycetota</taxon>
        <taxon>Actinomycetes</taxon>
        <taxon>Micrococcales</taxon>
        <taxon>Cellulomonadaceae</taxon>
        <taxon>Cellulomonas</taxon>
    </lineage>
</organism>
<dbReference type="SUPFAM" id="SSF47413">
    <property type="entry name" value="lambda repressor-like DNA-binding domains"/>
    <property type="match status" value="1"/>
</dbReference>
<keyword evidence="2 6" id="KW-0238">DNA-binding</keyword>
<evidence type="ECO:0000256" key="1">
    <source>
        <dbReference type="ARBA" id="ARBA00023015"/>
    </source>
</evidence>
<evidence type="ECO:0000256" key="2">
    <source>
        <dbReference type="ARBA" id="ARBA00023125"/>
    </source>
</evidence>
<dbReference type="AlphaFoldDB" id="A0A511FEP9"/>
<dbReference type="Gene3D" id="1.10.260.40">
    <property type="entry name" value="lambda repressor-like DNA-binding domains"/>
    <property type="match status" value="1"/>
</dbReference>
<comment type="caution">
    <text evidence="5">The sequence shown here is derived from an EMBL/GenBank/DDBJ whole genome shotgun (WGS) entry which is preliminary data.</text>
</comment>
<dbReference type="PANTHER" id="PTHR30146:SF153">
    <property type="entry name" value="LACTOSE OPERON REPRESSOR"/>
    <property type="match status" value="1"/>
</dbReference>
<dbReference type="Gene3D" id="3.40.50.2300">
    <property type="match status" value="2"/>
</dbReference>
<reference evidence="5 7" key="1">
    <citation type="submission" date="2019-07" db="EMBL/GenBank/DDBJ databases">
        <title>Whole genome shotgun sequence of Cellulomonas hominis NBRC 16055.</title>
        <authorList>
            <person name="Hosoyama A."/>
            <person name="Uohara A."/>
            <person name="Ohji S."/>
            <person name="Ichikawa N."/>
        </authorList>
    </citation>
    <scope>NUCLEOTIDE SEQUENCE [LARGE SCALE GENOMIC DNA]</scope>
    <source>
        <strain evidence="5 7">NBRC 16055</strain>
    </source>
</reference>
<dbReference type="PROSITE" id="PS50932">
    <property type="entry name" value="HTH_LACI_2"/>
    <property type="match status" value="1"/>
</dbReference>
<dbReference type="CDD" id="cd06267">
    <property type="entry name" value="PBP1_LacI_sugar_binding-like"/>
    <property type="match status" value="1"/>
</dbReference>
<dbReference type="InterPro" id="IPR046335">
    <property type="entry name" value="LacI/GalR-like_sensor"/>
</dbReference>
<evidence type="ECO:0000313" key="8">
    <source>
        <dbReference type="Proteomes" id="UP000564629"/>
    </source>
</evidence>
<evidence type="ECO:0000256" key="3">
    <source>
        <dbReference type="ARBA" id="ARBA00023163"/>
    </source>
</evidence>
<evidence type="ECO:0000259" key="4">
    <source>
        <dbReference type="PROSITE" id="PS50932"/>
    </source>
</evidence>
<dbReference type="SUPFAM" id="SSF53822">
    <property type="entry name" value="Periplasmic binding protein-like I"/>
    <property type="match status" value="1"/>
</dbReference>
<dbReference type="InterPro" id="IPR000843">
    <property type="entry name" value="HTH_LacI"/>
</dbReference>
<evidence type="ECO:0000313" key="6">
    <source>
        <dbReference type="EMBL" id="MBB5471721.1"/>
    </source>
</evidence>
<dbReference type="CDD" id="cd01392">
    <property type="entry name" value="HTH_LacI"/>
    <property type="match status" value="1"/>
</dbReference>
<dbReference type="PROSITE" id="PS00356">
    <property type="entry name" value="HTH_LACI_1"/>
    <property type="match status" value="1"/>
</dbReference>
<dbReference type="InterPro" id="IPR010982">
    <property type="entry name" value="Lambda_DNA-bd_dom_sf"/>
</dbReference>
<dbReference type="GO" id="GO:0003700">
    <property type="term" value="F:DNA-binding transcription factor activity"/>
    <property type="evidence" value="ECO:0007669"/>
    <property type="project" value="TreeGrafter"/>
</dbReference>